<name>A0A7Y0YGV4_9ACTO</name>
<keyword evidence="2 7" id="KW-0813">Transport</keyword>
<evidence type="ECO:0000256" key="4">
    <source>
        <dbReference type="ARBA" id="ARBA00022692"/>
    </source>
</evidence>
<dbReference type="GO" id="GO:0055085">
    <property type="term" value="P:transmembrane transport"/>
    <property type="evidence" value="ECO:0007669"/>
    <property type="project" value="InterPro"/>
</dbReference>
<feature type="transmembrane region" description="Helical" evidence="7">
    <location>
        <begin position="108"/>
        <end position="129"/>
    </location>
</feature>
<comment type="caution">
    <text evidence="9">The sequence shown here is derived from an EMBL/GenBank/DDBJ whole genome shotgun (WGS) entry which is preliminary data.</text>
</comment>
<keyword evidence="5 7" id="KW-1133">Transmembrane helix</keyword>
<organism evidence="9 10">
    <name type="scientific">Mobiluncus mulieris</name>
    <dbReference type="NCBI Taxonomy" id="2052"/>
    <lineage>
        <taxon>Bacteria</taxon>
        <taxon>Bacillati</taxon>
        <taxon>Actinomycetota</taxon>
        <taxon>Actinomycetes</taxon>
        <taxon>Actinomycetales</taxon>
        <taxon>Actinomycetaceae</taxon>
        <taxon>Mobiluncus</taxon>
    </lineage>
</organism>
<evidence type="ECO:0000256" key="3">
    <source>
        <dbReference type="ARBA" id="ARBA00022475"/>
    </source>
</evidence>
<protein>
    <submittedName>
        <fullName evidence="9">Carbohydrate ABC transporter permease</fullName>
    </submittedName>
</protein>
<gene>
    <name evidence="9" type="ORF">HHJ77_00700</name>
</gene>
<evidence type="ECO:0000256" key="1">
    <source>
        <dbReference type="ARBA" id="ARBA00004651"/>
    </source>
</evidence>
<evidence type="ECO:0000256" key="5">
    <source>
        <dbReference type="ARBA" id="ARBA00022989"/>
    </source>
</evidence>
<dbReference type="Gene3D" id="1.10.3720.10">
    <property type="entry name" value="MetI-like"/>
    <property type="match status" value="1"/>
</dbReference>
<dbReference type="PROSITE" id="PS50928">
    <property type="entry name" value="ABC_TM1"/>
    <property type="match status" value="1"/>
</dbReference>
<feature type="transmembrane region" description="Helical" evidence="7">
    <location>
        <begin position="240"/>
        <end position="262"/>
    </location>
</feature>
<keyword evidence="6 7" id="KW-0472">Membrane</keyword>
<keyword evidence="4 7" id="KW-0812">Transmembrane</keyword>
<evidence type="ECO:0000259" key="8">
    <source>
        <dbReference type="PROSITE" id="PS50928"/>
    </source>
</evidence>
<evidence type="ECO:0000313" key="9">
    <source>
        <dbReference type="EMBL" id="NMX02490.1"/>
    </source>
</evidence>
<accession>A0A7Y0YGV4</accession>
<dbReference type="Proteomes" id="UP000575397">
    <property type="component" value="Unassembled WGS sequence"/>
</dbReference>
<dbReference type="InterPro" id="IPR000515">
    <property type="entry name" value="MetI-like"/>
</dbReference>
<dbReference type="CDD" id="cd06261">
    <property type="entry name" value="TM_PBP2"/>
    <property type="match status" value="1"/>
</dbReference>
<dbReference type="SUPFAM" id="SSF161098">
    <property type="entry name" value="MetI-like"/>
    <property type="match status" value="1"/>
</dbReference>
<evidence type="ECO:0000313" key="10">
    <source>
        <dbReference type="Proteomes" id="UP000575397"/>
    </source>
</evidence>
<dbReference type="PANTHER" id="PTHR43744:SF12">
    <property type="entry name" value="ABC TRANSPORTER PERMEASE PROTEIN MG189-RELATED"/>
    <property type="match status" value="1"/>
</dbReference>
<dbReference type="Pfam" id="PF00528">
    <property type="entry name" value="BPD_transp_1"/>
    <property type="match status" value="1"/>
</dbReference>
<comment type="similarity">
    <text evidence="7">Belongs to the binding-protein-dependent transport system permease family.</text>
</comment>
<feature type="transmembrane region" description="Helical" evidence="7">
    <location>
        <begin position="141"/>
        <end position="162"/>
    </location>
</feature>
<feature type="transmembrane region" description="Helical" evidence="7">
    <location>
        <begin position="183"/>
        <end position="208"/>
    </location>
</feature>
<feature type="transmembrane region" description="Helical" evidence="7">
    <location>
        <begin position="9"/>
        <end position="31"/>
    </location>
</feature>
<sequence>MKFTVLERFVASVILGICSLIWIFPVAWAFFTSFKSKNEILSSSFSMFPKKYILDNYLELLDSNEQTPVLTWFFNSIVISVGQTILVLIVVSLAAYGYTRVDFRGRDLLFIILLSTMMFPAVLSLIPNYKIIDSMGLVNSPLAVILPGAAGVYNVFLVHQFAKGIPKDLDEAATIDGANHLQIFFHVILPLIKPALTVVALFTFAASWNDFLWPSIVLTDVEAMAITPGLQLLQGQYETYPGIATAGALIALLPMLGMFMFAQKYFMQALQLSSGIK</sequence>
<dbReference type="EMBL" id="JABCUS010000001">
    <property type="protein sequence ID" value="NMX02490.1"/>
    <property type="molecule type" value="Genomic_DNA"/>
</dbReference>
<evidence type="ECO:0000256" key="7">
    <source>
        <dbReference type="RuleBase" id="RU363032"/>
    </source>
</evidence>
<dbReference type="InterPro" id="IPR035906">
    <property type="entry name" value="MetI-like_sf"/>
</dbReference>
<evidence type="ECO:0000256" key="6">
    <source>
        <dbReference type="ARBA" id="ARBA00023136"/>
    </source>
</evidence>
<dbReference type="GO" id="GO:0005886">
    <property type="term" value="C:plasma membrane"/>
    <property type="evidence" value="ECO:0007669"/>
    <property type="project" value="UniProtKB-SubCell"/>
</dbReference>
<feature type="transmembrane region" description="Helical" evidence="7">
    <location>
        <begin position="72"/>
        <end position="96"/>
    </location>
</feature>
<comment type="subcellular location">
    <subcellularLocation>
        <location evidence="1 7">Cell membrane</location>
        <topology evidence="1 7">Multi-pass membrane protein</topology>
    </subcellularLocation>
</comment>
<feature type="domain" description="ABC transmembrane type-1" evidence="8">
    <location>
        <begin position="73"/>
        <end position="262"/>
    </location>
</feature>
<dbReference type="AlphaFoldDB" id="A0A7Y0YGV4"/>
<reference evidence="9 10" key="1">
    <citation type="submission" date="2020-04" db="EMBL/GenBank/DDBJ databases">
        <title>Antimicrobial susceptibility and clonality of vaginal-derived multi-drug resistant Mobiluncus isolates in China.</title>
        <authorList>
            <person name="Zhang X."/>
        </authorList>
    </citation>
    <scope>NUCLEOTIDE SEQUENCE [LARGE SCALE GENOMIC DNA]</scope>
    <source>
        <strain evidence="9 10">12</strain>
    </source>
</reference>
<dbReference type="PANTHER" id="PTHR43744">
    <property type="entry name" value="ABC TRANSPORTER PERMEASE PROTEIN MG189-RELATED-RELATED"/>
    <property type="match status" value="1"/>
</dbReference>
<proteinExistence type="inferred from homology"/>
<keyword evidence="3" id="KW-1003">Cell membrane</keyword>
<evidence type="ECO:0000256" key="2">
    <source>
        <dbReference type="ARBA" id="ARBA00022448"/>
    </source>
</evidence>